<protein>
    <submittedName>
        <fullName evidence="6">Aminotransferase IV</fullName>
    </submittedName>
</protein>
<name>A0A4S8RVS1_9FLAO</name>
<evidence type="ECO:0000256" key="1">
    <source>
        <dbReference type="ARBA" id="ARBA00001933"/>
    </source>
</evidence>
<evidence type="ECO:0000313" key="7">
    <source>
        <dbReference type="Proteomes" id="UP000310406"/>
    </source>
</evidence>
<dbReference type="PROSITE" id="PS00770">
    <property type="entry name" value="AA_TRANSFER_CLASS_4"/>
    <property type="match status" value="1"/>
</dbReference>
<reference evidence="6 7" key="1">
    <citation type="submission" date="2019-03" db="EMBL/GenBank/DDBJ databases">
        <title>Muricauda SCR12 sp.nov, a marine bacterium isolated from Pacific Ocean:the Okinawa trough.</title>
        <authorList>
            <person name="Liu L."/>
        </authorList>
    </citation>
    <scope>NUCLEOTIDE SEQUENCE [LARGE SCALE GENOMIC DNA]</scope>
    <source>
        <strain evidence="6 7">SCR12</strain>
    </source>
</reference>
<gene>
    <name evidence="6" type="ORF">EZV76_13390</name>
</gene>
<dbReference type="GO" id="GO:0008652">
    <property type="term" value="P:amino acid biosynthetic process"/>
    <property type="evidence" value="ECO:0007669"/>
    <property type="project" value="UniProtKB-ARBA"/>
</dbReference>
<dbReference type="InterPro" id="IPR043132">
    <property type="entry name" value="BCAT-like_C"/>
</dbReference>
<comment type="similarity">
    <text evidence="2 4">Belongs to the class-IV pyridoxal-phosphate-dependent aminotransferase family.</text>
</comment>
<comment type="cofactor">
    <cofactor evidence="1 5">
        <name>pyridoxal 5'-phosphate</name>
        <dbReference type="ChEBI" id="CHEBI:597326"/>
    </cofactor>
</comment>
<accession>A0A4S8RVS1</accession>
<dbReference type="GO" id="GO:0046394">
    <property type="term" value="P:carboxylic acid biosynthetic process"/>
    <property type="evidence" value="ECO:0007669"/>
    <property type="project" value="UniProtKB-ARBA"/>
</dbReference>
<evidence type="ECO:0000256" key="2">
    <source>
        <dbReference type="ARBA" id="ARBA00009320"/>
    </source>
</evidence>
<dbReference type="OrthoDB" id="9804984at2"/>
<dbReference type="PANTHER" id="PTHR42743:SF10">
    <property type="entry name" value="D-ALANINE AMINOTRANSFERASE"/>
    <property type="match status" value="1"/>
</dbReference>
<dbReference type="FunFam" id="3.20.10.10:FF:000002">
    <property type="entry name" value="D-alanine aminotransferase"/>
    <property type="match status" value="1"/>
</dbReference>
<sequence length="292" mass="32649">MLPKGNFPEKVFLNGTIYSSNDAHISVFDRGFLFGDGIYEVMVQLGNGIFYKKAHLDRLQENLDKINIPYDVSHLEAQINPLLDSYNLGDKTCLIYMQVTRGVAPRKHAYPKDVPATVMMYALPFSLPHINTKNMQVILQPDFRWHRCDIKSISLLGNIMTNEAAMTQNADEAVLVRDGIITEGSHTNIFFIKDEKVYTHPANEHILDGITRKIVLELCRDLEITVMEKAIPADKISSMDEAFLTGTTTQIASISKLGEHVFHTSGAIGPITLKLQEAFAKLKGLDSSTLIL</sequence>
<dbReference type="InterPro" id="IPR018300">
    <property type="entry name" value="Aminotrans_IV_CS"/>
</dbReference>
<keyword evidence="3 5" id="KW-0663">Pyridoxal phosphate</keyword>
<dbReference type="PANTHER" id="PTHR42743">
    <property type="entry name" value="AMINO-ACID AMINOTRANSFERASE"/>
    <property type="match status" value="1"/>
</dbReference>
<dbReference type="RefSeq" id="WP_136567076.1">
    <property type="nucleotide sequence ID" value="NZ_SNTZ01000009.1"/>
</dbReference>
<evidence type="ECO:0000256" key="4">
    <source>
        <dbReference type="RuleBase" id="RU004106"/>
    </source>
</evidence>
<dbReference type="InterPro" id="IPR036038">
    <property type="entry name" value="Aminotransferase-like"/>
</dbReference>
<evidence type="ECO:0000256" key="3">
    <source>
        <dbReference type="ARBA" id="ARBA00022898"/>
    </source>
</evidence>
<dbReference type="Gene3D" id="3.30.470.10">
    <property type="match status" value="1"/>
</dbReference>
<proteinExistence type="inferred from homology"/>
<keyword evidence="6" id="KW-0032">Aminotransferase</keyword>
<dbReference type="InterPro" id="IPR043131">
    <property type="entry name" value="BCAT-like_N"/>
</dbReference>
<dbReference type="AlphaFoldDB" id="A0A4S8RVS1"/>
<dbReference type="Proteomes" id="UP000310406">
    <property type="component" value="Unassembled WGS sequence"/>
</dbReference>
<dbReference type="EMBL" id="SNTZ01000009">
    <property type="protein sequence ID" value="THV58074.1"/>
    <property type="molecule type" value="Genomic_DNA"/>
</dbReference>
<keyword evidence="7" id="KW-1185">Reference proteome</keyword>
<evidence type="ECO:0000256" key="5">
    <source>
        <dbReference type="RuleBase" id="RU004516"/>
    </source>
</evidence>
<evidence type="ECO:0000313" key="6">
    <source>
        <dbReference type="EMBL" id="THV58074.1"/>
    </source>
</evidence>
<dbReference type="GO" id="GO:0008483">
    <property type="term" value="F:transaminase activity"/>
    <property type="evidence" value="ECO:0007669"/>
    <property type="project" value="UniProtKB-KW"/>
</dbReference>
<dbReference type="Gene3D" id="3.20.10.10">
    <property type="entry name" value="D-amino Acid Aminotransferase, subunit A, domain 2"/>
    <property type="match status" value="1"/>
</dbReference>
<dbReference type="SUPFAM" id="SSF56752">
    <property type="entry name" value="D-aminoacid aminotransferase-like PLP-dependent enzymes"/>
    <property type="match status" value="1"/>
</dbReference>
<keyword evidence="6" id="KW-0808">Transferase</keyword>
<dbReference type="GO" id="GO:0005829">
    <property type="term" value="C:cytosol"/>
    <property type="evidence" value="ECO:0007669"/>
    <property type="project" value="TreeGrafter"/>
</dbReference>
<comment type="caution">
    <text evidence="6">The sequence shown here is derived from an EMBL/GenBank/DDBJ whole genome shotgun (WGS) entry which is preliminary data.</text>
</comment>
<dbReference type="Pfam" id="PF01063">
    <property type="entry name" value="Aminotran_4"/>
    <property type="match status" value="1"/>
</dbReference>
<dbReference type="InterPro" id="IPR050571">
    <property type="entry name" value="Class-IV_PLP-Dep_Aminotrnsfr"/>
</dbReference>
<dbReference type="InterPro" id="IPR001544">
    <property type="entry name" value="Aminotrans_IV"/>
</dbReference>
<organism evidence="6 7">
    <name type="scientific">Flagellimonas alvinocaridis</name>
    <dbReference type="NCBI Taxonomy" id="2530200"/>
    <lineage>
        <taxon>Bacteria</taxon>
        <taxon>Pseudomonadati</taxon>
        <taxon>Bacteroidota</taxon>
        <taxon>Flavobacteriia</taxon>
        <taxon>Flavobacteriales</taxon>
        <taxon>Flavobacteriaceae</taxon>
        <taxon>Flagellimonas</taxon>
    </lineage>
</organism>